<dbReference type="Proteomes" id="UP001501116">
    <property type="component" value="Unassembled WGS sequence"/>
</dbReference>
<keyword evidence="2" id="KW-1185">Reference proteome</keyword>
<organism evidence="1 2">
    <name type="scientific">Amycolatopsis minnesotensis</name>
    <dbReference type="NCBI Taxonomy" id="337894"/>
    <lineage>
        <taxon>Bacteria</taxon>
        <taxon>Bacillati</taxon>
        <taxon>Actinomycetota</taxon>
        <taxon>Actinomycetes</taxon>
        <taxon>Pseudonocardiales</taxon>
        <taxon>Pseudonocardiaceae</taxon>
        <taxon>Amycolatopsis</taxon>
    </lineage>
</organism>
<protein>
    <submittedName>
        <fullName evidence="1">Uncharacterized protein</fullName>
    </submittedName>
</protein>
<sequence>MLGIEVGCPCRRARAWRFGAGGDHLRQPGRRRLDDVLGLAAAIAVVFLINARPQDIRSEEDEPLSW</sequence>
<evidence type="ECO:0000313" key="2">
    <source>
        <dbReference type="Proteomes" id="UP001501116"/>
    </source>
</evidence>
<dbReference type="RefSeq" id="WP_344411893.1">
    <property type="nucleotide sequence ID" value="NZ_BAAANN010000001.1"/>
</dbReference>
<proteinExistence type="predicted"/>
<reference evidence="1 2" key="1">
    <citation type="journal article" date="2019" name="Int. J. Syst. Evol. Microbiol.">
        <title>The Global Catalogue of Microorganisms (GCM) 10K type strain sequencing project: providing services to taxonomists for standard genome sequencing and annotation.</title>
        <authorList>
            <consortium name="The Broad Institute Genomics Platform"/>
            <consortium name="The Broad Institute Genome Sequencing Center for Infectious Disease"/>
            <person name="Wu L."/>
            <person name="Ma J."/>
        </authorList>
    </citation>
    <scope>NUCLEOTIDE SEQUENCE [LARGE SCALE GENOMIC DNA]</scope>
    <source>
        <strain evidence="1 2">JCM 14545</strain>
    </source>
</reference>
<name>A0ABN2PXR8_9PSEU</name>
<comment type="caution">
    <text evidence="1">The sequence shown here is derived from an EMBL/GenBank/DDBJ whole genome shotgun (WGS) entry which is preliminary data.</text>
</comment>
<dbReference type="EMBL" id="BAAANN010000001">
    <property type="protein sequence ID" value="GAA1936999.1"/>
    <property type="molecule type" value="Genomic_DNA"/>
</dbReference>
<gene>
    <name evidence="1" type="ORF">GCM10009754_00010</name>
</gene>
<evidence type="ECO:0000313" key="1">
    <source>
        <dbReference type="EMBL" id="GAA1936999.1"/>
    </source>
</evidence>
<accession>A0ABN2PXR8</accession>